<evidence type="ECO:0000313" key="2">
    <source>
        <dbReference type="EMBL" id="KMQ82743.1"/>
    </source>
</evidence>
<keyword evidence="2" id="KW-0548">Nucleotidyltransferase</keyword>
<reference evidence="2 3" key="1">
    <citation type="submission" date="2015-04" db="EMBL/GenBank/DDBJ databases">
        <title>Lasius niger genome sequencing.</title>
        <authorList>
            <person name="Konorov E.A."/>
            <person name="Nikitin M.A."/>
            <person name="Kirill M.V."/>
            <person name="Chang P."/>
        </authorList>
    </citation>
    <scope>NUCLEOTIDE SEQUENCE [LARGE SCALE GENOMIC DNA]</scope>
    <source>
        <tissue evidence="2">Whole</tissue>
    </source>
</reference>
<feature type="domain" description="GIY-YIG" evidence="1">
    <location>
        <begin position="118"/>
        <end position="178"/>
    </location>
</feature>
<keyword evidence="2" id="KW-0808">Transferase</keyword>
<dbReference type="SUPFAM" id="SSF82771">
    <property type="entry name" value="GIY-YIG endonuclease"/>
    <property type="match status" value="1"/>
</dbReference>
<accession>A0A0J7JX23</accession>
<evidence type="ECO:0000313" key="3">
    <source>
        <dbReference type="Proteomes" id="UP000036403"/>
    </source>
</evidence>
<dbReference type="Pfam" id="PF01541">
    <property type="entry name" value="GIY-YIG"/>
    <property type="match status" value="1"/>
</dbReference>
<comment type="caution">
    <text evidence="2">The sequence shown here is derived from an EMBL/GenBank/DDBJ whole genome shotgun (WGS) entry which is preliminary data.</text>
</comment>
<dbReference type="Proteomes" id="UP000036403">
    <property type="component" value="Unassembled WGS sequence"/>
</dbReference>
<sequence>MAAFNSMVFRMCKLPLNVSNYMKELATIKRIAEINGYKASKIDEIVAKHSRRLRLQNYTTLKSINEDNTKRRKFSFIGPASFKINDILKKHNITCVYGNDRKIENILNGVKDKTEDLKKSGIYAITCKDCTKCYIGQTRRSIEKRAKEHIRNWKNREVENSSVTKHMIEENHTFTMDV</sequence>
<proteinExistence type="predicted"/>
<dbReference type="OrthoDB" id="10057701at2759"/>
<dbReference type="PANTHER" id="PTHR21301">
    <property type="entry name" value="REVERSE TRANSCRIPTASE"/>
    <property type="match status" value="1"/>
</dbReference>
<feature type="non-terminal residue" evidence="2">
    <location>
        <position position="178"/>
    </location>
</feature>
<name>A0A0J7JX23_LASNI</name>
<keyword evidence="3" id="KW-1185">Reference proteome</keyword>
<dbReference type="InterPro" id="IPR035901">
    <property type="entry name" value="GIY-YIG_endonuc_sf"/>
</dbReference>
<dbReference type="PaxDb" id="67767-A0A0J7JX23"/>
<dbReference type="PROSITE" id="PS50164">
    <property type="entry name" value="GIY_YIG"/>
    <property type="match status" value="1"/>
</dbReference>
<dbReference type="InterPro" id="IPR000305">
    <property type="entry name" value="GIY-YIG_endonuc"/>
</dbReference>
<organism evidence="2 3">
    <name type="scientific">Lasius niger</name>
    <name type="common">Black garden ant</name>
    <dbReference type="NCBI Taxonomy" id="67767"/>
    <lineage>
        <taxon>Eukaryota</taxon>
        <taxon>Metazoa</taxon>
        <taxon>Ecdysozoa</taxon>
        <taxon>Arthropoda</taxon>
        <taxon>Hexapoda</taxon>
        <taxon>Insecta</taxon>
        <taxon>Pterygota</taxon>
        <taxon>Neoptera</taxon>
        <taxon>Endopterygota</taxon>
        <taxon>Hymenoptera</taxon>
        <taxon>Apocrita</taxon>
        <taxon>Aculeata</taxon>
        <taxon>Formicoidea</taxon>
        <taxon>Formicidae</taxon>
        <taxon>Formicinae</taxon>
        <taxon>Lasius</taxon>
        <taxon>Lasius</taxon>
    </lineage>
</organism>
<dbReference type="EMBL" id="LBMM01023324">
    <property type="protein sequence ID" value="KMQ82743.1"/>
    <property type="molecule type" value="Genomic_DNA"/>
</dbReference>
<protein>
    <submittedName>
        <fullName evidence="2">Reverse transcriptase</fullName>
    </submittedName>
</protein>
<dbReference type="PANTHER" id="PTHR21301:SF10">
    <property type="entry name" value="REVERSE TRANSCRIPTASE DOMAIN-CONTAINING PROTEIN"/>
    <property type="match status" value="1"/>
</dbReference>
<evidence type="ECO:0000259" key="1">
    <source>
        <dbReference type="PROSITE" id="PS50164"/>
    </source>
</evidence>
<dbReference type="Gene3D" id="3.40.1440.10">
    <property type="entry name" value="GIY-YIG endonuclease"/>
    <property type="match status" value="1"/>
</dbReference>
<dbReference type="AlphaFoldDB" id="A0A0J7JX23"/>
<dbReference type="GO" id="GO:0003964">
    <property type="term" value="F:RNA-directed DNA polymerase activity"/>
    <property type="evidence" value="ECO:0007669"/>
    <property type="project" value="UniProtKB-KW"/>
</dbReference>
<gene>
    <name evidence="2" type="ORF">RF55_22006</name>
</gene>
<keyword evidence="2" id="KW-0695">RNA-directed DNA polymerase</keyword>